<evidence type="ECO:0000313" key="2">
    <source>
        <dbReference type="EMBL" id="KAK7531441.1"/>
    </source>
</evidence>
<name>A0ABR1L875_9PEZI</name>
<sequence>MPVSVCVAFCFQTLFVFGRNEARWMPTAIYLNGERREGGEITASDLFDSSLRDRDDWRFLMLDLTTRAQLVGVNRCGGGVFSVRTQH</sequence>
<dbReference type="GeneID" id="92034433"/>
<evidence type="ECO:0000313" key="3">
    <source>
        <dbReference type="Proteomes" id="UP001360953"/>
    </source>
</evidence>
<evidence type="ECO:0000256" key="1">
    <source>
        <dbReference type="SAM" id="SignalP"/>
    </source>
</evidence>
<feature type="signal peptide" evidence="1">
    <location>
        <begin position="1"/>
        <end position="18"/>
    </location>
</feature>
<keyword evidence="3" id="KW-1185">Reference proteome</keyword>
<dbReference type="RefSeq" id="XP_066651265.1">
    <property type="nucleotide sequence ID" value="XM_066801527.1"/>
</dbReference>
<accession>A0ABR1L875</accession>
<dbReference type="EMBL" id="JBBPEH010000012">
    <property type="protein sequence ID" value="KAK7531441.1"/>
    <property type="molecule type" value="Genomic_DNA"/>
</dbReference>
<comment type="caution">
    <text evidence="2">The sequence shown here is derived from an EMBL/GenBank/DDBJ whole genome shotgun (WGS) entry which is preliminary data.</text>
</comment>
<dbReference type="Proteomes" id="UP001360953">
    <property type="component" value="Unassembled WGS sequence"/>
</dbReference>
<feature type="chain" id="PRO_5046539261" evidence="1">
    <location>
        <begin position="19"/>
        <end position="87"/>
    </location>
</feature>
<keyword evidence="1" id="KW-0732">Signal</keyword>
<reference evidence="2 3" key="1">
    <citation type="submission" date="2024-04" db="EMBL/GenBank/DDBJ databases">
        <title>Phyllosticta paracitricarpa is synonymous to the EU quarantine fungus P. citricarpa based on phylogenomic analyses.</title>
        <authorList>
            <consortium name="Lawrence Berkeley National Laboratory"/>
            <person name="Van ingen-buijs V.A."/>
            <person name="Van westerhoven A.C."/>
            <person name="Haridas S."/>
            <person name="Skiadas P."/>
            <person name="Martin F."/>
            <person name="Groenewald J.Z."/>
            <person name="Crous P.W."/>
            <person name="Seidl M.F."/>
        </authorList>
    </citation>
    <scope>NUCLEOTIDE SEQUENCE [LARGE SCALE GENOMIC DNA]</scope>
    <source>
        <strain evidence="2 3">CPC 17464</strain>
    </source>
</reference>
<organism evidence="2 3">
    <name type="scientific">Phyllosticta citribraziliensis</name>
    <dbReference type="NCBI Taxonomy" id="989973"/>
    <lineage>
        <taxon>Eukaryota</taxon>
        <taxon>Fungi</taxon>
        <taxon>Dikarya</taxon>
        <taxon>Ascomycota</taxon>
        <taxon>Pezizomycotina</taxon>
        <taxon>Dothideomycetes</taxon>
        <taxon>Dothideomycetes incertae sedis</taxon>
        <taxon>Botryosphaeriales</taxon>
        <taxon>Phyllostictaceae</taxon>
        <taxon>Phyllosticta</taxon>
    </lineage>
</organism>
<protein>
    <submittedName>
        <fullName evidence="2">Uncharacterized protein</fullName>
    </submittedName>
</protein>
<gene>
    <name evidence="2" type="ORF">J3D65DRAFT_637636</name>
</gene>
<proteinExistence type="predicted"/>